<evidence type="ECO:0000313" key="2">
    <source>
        <dbReference type="EMBL" id="KKK99000.1"/>
    </source>
</evidence>
<gene>
    <name evidence="2" type="ORF">LCGC14_2637130</name>
</gene>
<protein>
    <submittedName>
        <fullName evidence="2">Uncharacterized protein</fullName>
    </submittedName>
</protein>
<evidence type="ECO:0000256" key="1">
    <source>
        <dbReference type="SAM" id="MobiDB-lite"/>
    </source>
</evidence>
<reference evidence="2" key="1">
    <citation type="journal article" date="2015" name="Nature">
        <title>Complex archaea that bridge the gap between prokaryotes and eukaryotes.</title>
        <authorList>
            <person name="Spang A."/>
            <person name="Saw J.H."/>
            <person name="Jorgensen S.L."/>
            <person name="Zaremba-Niedzwiedzka K."/>
            <person name="Martijn J."/>
            <person name="Lind A.E."/>
            <person name="van Eijk R."/>
            <person name="Schleper C."/>
            <person name="Guy L."/>
            <person name="Ettema T.J."/>
        </authorList>
    </citation>
    <scope>NUCLEOTIDE SEQUENCE</scope>
</reference>
<accession>A0A0F9AL37</accession>
<proteinExistence type="predicted"/>
<feature type="region of interest" description="Disordered" evidence="1">
    <location>
        <begin position="161"/>
        <end position="182"/>
    </location>
</feature>
<name>A0A0F9AL37_9ZZZZ</name>
<sequence length="194" mass="20472">MEYDAKAIAAMLDNIPTKDSVTSLLDQVSGIDSRLADLGKELKPADPDPEAPLEAKGFFGDIMDFEIQGIPVGQAAIGGFAAIFASELVDGFMADSVVWQRGLVKLAIAGIAVRWGTRFLGNTGAKTVALLLTFDAIRDLSPLDRWADQLAQRITGRATTAGLAGNPDEGKVNQPSNQKKQSDSYYAMALGGGA</sequence>
<organism evidence="2">
    <name type="scientific">marine sediment metagenome</name>
    <dbReference type="NCBI Taxonomy" id="412755"/>
    <lineage>
        <taxon>unclassified sequences</taxon>
        <taxon>metagenomes</taxon>
        <taxon>ecological metagenomes</taxon>
    </lineage>
</organism>
<dbReference type="EMBL" id="LAZR01045380">
    <property type="protein sequence ID" value="KKK99000.1"/>
    <property type="molecule type" value="Genomic_DNA"/>
</dbReference>
<comment type="caution">
    <text evidence="2">The sequence shown here is derived from an EMBL/GenBank/DDBJ whole genome shotgun (WGS) entry which is preliminary data.</text>
</comment>
<dbReference type="AlphaFoldDB" id="A0A0F9AL37"/>